<evidence type="ECO:0000256" key="7">
    <source>
        <dbReference type="ARBA" id="ARBA00023125"/>
    </source>
</evidence>
<dbReference type="InterPro" id="IPR001669">
    <property type="entry name" value="Arg_repress"/>
</dbReference>
<evidence type="ECO:0000256" key="6">
    <source>
        <dbReference type="ARBA" id="ARBA00023015"/>
    </source>
</evidence>
<evidence type="ECO:0000256" key="8">
    <source>
        <dbReference type="ARBA" id="ARBA00023163"/>
    </source>
</evidence>
<proteinExistence type="inferred from homology"/>
<keyword evidence="8 9" id="KW-0804">Transcription</keyword>
<evidence type="ECO:0000256" key="5">
    <source>
        <dbReference type="ARBA" id="ARBA00022490"/>
    </source>
</evidence>
<dbReference type="KEGG" id="gma:AciX8_1966"/>
<dbReference type="PANTHER" id="PTHR34471">
    <property type="entry name" value="ARGININE REPRESSOR"/>
    <property type="match status" value="1"/>
</dbReference>
<evidence type="ECO:0000256" key="3">
    <source>
        <dbReference type="ARBA" id="ARBA00008316"/>
    </source>
</evidence>
<dbReference type="PRINTS" id="PR01467">
    <property type="entry name" value="ARGREPRESSOR"/>
</dbReference>
<gene>
    <name evidence="9" type="primary">argR</name>
    <name evidence="12" type="ordered locus">AciX8_1966</name>
</gene>
<protein>
    <recommendedName>
        <fullName evidence="4 9">Arginine repressor</fullName>
    </recommendedName>
</protein>
<keyword evidence="6 9" id="KW-0805">Transcription regulation</keyword>
<dbReference type="STRING" id="682795.AciX8_1966"/>
<comment type="function">
    <text evidence="9">Regulates arginine biosynthesis genes.</text>
</comment>
<sequence length="173" mass="19319">MHGVSIISTNPIYSGKLKAMRQNAIREVLNERGVMNQDMLRRKLAGRGIHVAQATLSRDIRELKLLKGASGYELPKANRQEEDDTHPKIEGVIQNFAIRVRRAGNLLIVLTRTGGAQPVAASVDREEWEIVVGTVAGDDTVLIVCHDGERAAELQMRLESYINRSEPDIRPMR</sequence>
<reference evidence="12 13" key="1">
    <citation type="submission" date="2011-11" db="EMBL/GenBank/DDBJ databases">
        <title>Complete sequence of Granulicella mallensis MP5ACTX8.</title>
        <authorList>
            <consortium name="US DOE Joint Genome Institute"/>
            <person name="Lucas S."/>
            <person name="Copeland A."/>
            <person name="Lapidus A."/>
            <person name="Cheng J.-F."/>
            <person name="Goodwin L."/>
            <person name="Pitluck S."/>
            <person name="Peters L."/>
            <person name="Lu M."/>
            <person name="Detter J.C."/>
            <person name="Han C."/>
            <person name="Tapia R."/>
            <person name="Land M."/>
            <person name="Hauser L."/>
            <person name="Kyrpides N."/>
            <person name="Ivanova N."/>
            <person name="Mikhailova N."/>
            <person name="Pagani I."/>
            <person name="Rawat S."/>
            <person name="Mannisto M."/>
            <person name="Haggblom M."/>
            <person name="Woyke T."/>
        </authorList>
    </citation>
    <scope>NUCLEOTIDE SEQUENCE [LARGE SCALE GENOMIC DNA]</scope>
    <source>
        <strain evidence="13">ATCC BAA-1857 / DSM 23137 / MP5ACTX8</strain>
    </source>
</reference>
<evidence type="ECO:0000259" key="11">
    <source>
        <dbReference type="Pfam" id="PF02863"/>
    </source>
</evidence>
<keyword evidence="9" id="KW-0678">Repressor</keyword>
<dbReference type="GO" id="GO:0034618">
    <property type="term" value="F:arginine binding"/>
    <property type="evidence" value="ECO:0007669"/>
    <property type="project" value="InterPro"/>
</dbReference>
<dbReference type="GO" id="GO:1900079">
    <property type="term" value="P:regulation of arginine biosynthetic process"/>
    <property type="evidence" value="ECO:0007669"/>
    <property type="project" value="UniProtKB-UniRule"/>
</dbReference>
<dbReference type="eggNOG" id="COG1438">
    <property type="taxonomic scope" value="Bacteria"/>
</dbReference>
<dbReference type="GO" id="GO:0006526">
    <property type="term" value="P:L-arginine biosynthetic process"/>
    <property type="evidence" value="ECO:0007669"/>
    <property type="project" value="UniProtKB-UniPathway"/>
</dbReference>
<evidence type="ECO:0000313" key="13">
    <source>
        <dbReference type="Proteomes" id="UP000007113"/>
    </source>
</evidence>
<dbReference type="Gene3D" id="1.10.10.10">
    <property type="entry name" value="Winged helix-like DNA-binding domain superfamily/Winged helix DNA-binding domain"/>
    <property type="match status" value="1"/>
</dbReference>
<dbReference type="EMBL" id="CP003130">
    <property type="protein sequence ID" value="AEU36296.1"/>
    <property type="molecule type" value="Genomic_DNA"/>
</dbReference>
<dbReference type="SUPFAM" id="SSF46785">
    <property type="entry name" value="Winged helix' DNA-binding domain"/>
    <property type="match status" value="1"/>
</dbReference>
<dbReference type="UniPathway" id="UPA00068"/>
<accession>G8NSV3</accession>
<dbReference type="InterPro" id="IPR036388">
    <property type="entry name" value="WH-like_DNA-bd_sf"/>
</dbReference>
<dbReference type="GO" id="GO:0005737">
    <property type="term" value="C:cytoplasm"/>
    <property type="evidence" value="ECO:0007669"/>
    <property type="project" value="UniProtKB-SubCell"/>
</dbReference>
<dbReference type="SUPFAM" id="SSF55252">
    <property type="entry name" value="C-terminal domain of arginine repressor"/>
    <property type="match status" value="1"/>
</dbReference>
<keyword evidence="9" id="KW-0055">Arginine biosynthesis</keyword>
<feature type="domain" description="Arginine repressor DNA-binding" evidence="10">
    <location>
        <begin position="18"/>
        <end position="67"/>
    </location>
</feature>
<feature type="domain" description="Arginine repressor C-terminal" evidence="11">
    <location>
        <begin position="94"/>
        <end position="159"/>
    </location>
</feature>
<organism evidence="12 13">
    <name type="scientific">Granulicella mallensis (strain ATCC BAA-1857 / DSM 23137 / MP5ACTX8)</name>
    <dbReference type="NCBI Taxonomy" id="682795"/>
    <lineage>
        <taxon>Bacteria</taxon>
        <taxon>Pseudomonadati</taxon>
        <taxon>Acidobacteriota</taxon>
        <taxon>Terriglobia</taxon>
        <taxon>Terriglobales</taxon>
        <taxon>Acidobacteriaceae</taxon>
        <taxon>Granulicella</taxon>
    </lineage>
</organism>
<dbReference type="PANTHER" id="PTHR34471:SF1">
    <property type="entry name" value="ARGININE REPRESSOR"/>
    <property type="match status" value="1"/>
</dbReference>
<dbReference type="GO" id="GO:0051259">
    <property type="term" value="P:protein complex oligomerization"/>
    <property type="evidence" value="ECO:0007669"/>
    <property type="project" value="InterPro"/>
</dbReference>
<dbReference type="HOGENOM" id="CLU_097103_3_0_0"/>
<evidence type="ECO:0000259" key="10">
    <source>
        <dbReference type="Pfam" id="PF01316"/>
    </source>
</evidence>
<dbReference type="Gene3D" id="3.30.1360.40">
    <property type="match status" value="1"/>
</dbReference>
<dbReference type="InterPro" id="IPR036251">
    <property type="entry name" value="Arg_repress_C_sf"/>
</dbReference>
<keyword evidence="13" id="KW-1185">Reference proteome</keyword>
<dbReference type="InterPro" id="IPR020899">
    <property type="entry name" value="Arg_repress_C"/>
</dbReference>
<dbReference type="Pfam" id="PF01316">
    <property type="entry name" value="Arg_repressor"/>
    <property type="match status" value="1"/>
</dbReference>
<evidence type="ECO:0000256" key="2">
    <source>
        <dbReference type="ARBA" id="ARBA00005040"/>
    </source>
</evidence>
<evidence type="ECO:0000313" key="12">
    <source>
        <dbReference type="EMBL" id="AEU36296.1"/>
    </source>
</evidence>
<keyword evidence="7 9" id="KW-0238">DNA-binding</keyword>
<dbReference type="AlphaFoldDB" id="G8NSV3"/>
<comment type="subcellular location">
    <subcellularLocation>
        <location evidence="1 9">Cytoplasm</location>
    </subcellularLocation>
</comment>
<comment type="pathway">
    <text evidence="2 9">Amino-acid biosynthesis; L-arginine biosynthesis [regulation].</text>
</comment>
<dbReference type="GO" id="GO:0003677">
    <property type="term" value="F:DNA binding"/>
    <property type="evidence" value="ECO:0007669"/>
    <property type="project" value="UniProtKB-KW"/>
</dbReference>
<dbReference type="RefSeq" id="WP_014265175.1">
    <property type="nucleotide sequence ID" value="NC_016631.1"/>
</dbReference>
<evidence type="ECO:0000256" key="9">
    <source>
        <dbReference type="HAMAP-Rule" id="MF_00173"/>
    </source>
</evidence>
<dbReference type="InterPro" id="IPR020900">
    <property type="entry name" value="Arg_repress_DNA-bd"/>
</dbReference>
<evidence type="ECO:0000256" key="1">
    <source>
        <dbReference type="ARBA" id="ARBA00004496"/>
    </source>
</evidence>
<dbReference type="InterPro" id="IPR036390">
    <property type="entry name" value="WH_DNA-bd_sf"/>
</dbReference>
<dbReference type="Pfam" id="PF02863">
    <property type="entry name" value="Arg_repressor_C"/>
    <property type="match status" value="1"/>
</dbReference>
<dbReference type="GO" id="GO:0003700">
    <property type="term" value="F:DNA-binding transcription factor activity"/>
    <property type="evidence" value="ECO:0007669"/>
    <property type="project" value="UniProtKB-UniRule"/>
</dbReference>
<evidence type="ECO:0000256" key="4">
    <source>
        <dbReference type="ARBA" id="ARBA00021148"/>
    </source>
</evidence>
<comment type="similarity">
    <text evidence="3 9">Belongs to the ArgR family.</text>
</comment>
<name>G8NSV3_GRAMM</name>
<keyword evidence="9" id="KW-0028">Amino-acid biosynthesis</keyword>
<dbReference type="HAMAP" id="MF_00173">
    <property type="entry name" value="Arg_repressor"/>
    <property type="match status" value="1"/>
</dbReference>
<keyword evidence="5 9" id="KW-0963">Cytoplasm</keyword>
<dbReference type="Proteomes" id="UP000007113">
    <property type="component" value="Chromosome"/>
</dbReference>